<evidence type="ECO:0000256" key="3">
    <source>
        <dbReference type="ARBA" id="ARBA00049616"/>
    </source>
</evidence>
<dbReference type="InterPro" id="IPR010987">
    <property type="entry name" value="Glutathione-S-Trfase_C-like"/>
</dbReference>
<dbReference type="InterPro" id="IPR050213">
    <property type="entry name" value="GST_superfamily"/>
</dbReference>
<dbReference type="FunFam" id="1.20.1050.10:FF:000030">
    <property type="entry name" value="Glutathione S-transferase S1"/>
    <property type="match status" value="1"/>
</dbReference>
<evidence type="ECO:0000259" key="5">
    <source>
        <dbReference type="PROSITE" id="PS50405"/>
    </source>
</evidence>
<dbReference type="CDD" id="cd03192">
    <property type="entry name" value="GST_C_Sigma_like"/>
    <property type="match status" value="1"/>
</dbReference>
<evidence type="ECO:0008006" key="9">
    <source>
        <dbReference type="Google" id="ProtNLM"/>
    </source>
</evidence>
<dbReference type="GO" id="GO:0004364">
    <property type="term" value="F:glutathione transferase activity"/>
    <property type="evidence" value="ECO:0007669"/>
    <property type="project" value="TreeGrafter"/>
</dbReference>
<reference evidence="8" key="1">
    <citation type="submission" date="2012-12" db="EMBL/GenBank/DDBJ databases">
        <authorList>
            <person name="Hellsten U."/>
            <person name="Grimwood J."/>
            <person name="Chapman J.A."/>
            <person name="Shapiro H."/>
            <person name="Aerts A."/>
            <person name="Otillar R.P."/>
            <person name="Terry A.Y."/>
            <person name="Boore J.L."/>
            <person name="Simakov O."/>
            <person name="Marletaz F."/>
            <person name="Cho S.-J."/>
            <person name="Edsinger-Gonzales E."/>
            <person name="Havlak P."/>
            <person name="Kuo D.-H."/>
            <person name="Larsson T."/>
            <person name="Lv J."/>
            <person name="Arendt D."/>
            <person name="Savage R."/>
            <person name="Osoegawa K."/>
            <person name="de Jong P."/>
            <person name="Lindberg D.R."/>
            <person name="Seaver E.C."/>
            <person name="Weisblat D.A."/>
            <person name="Putnam N.H."/>
            <person name="Grigoriev I.V."/>
            <person name="Rokhsar D.S."/>
        </authorList>
    </citation>
    <scope>NUCLEOTIDE SEQUENCE</scope>
    <source>
        <strain evidence="8">I ESC-2004</strain>
    </source>
</reference>
<feature type="domain" description="GST N-terminal" evidence="4">
    <location>
        <begin position="2"/>
        <end position="80"/>
    </location>
</feature>
<dbReference type="GO" id="GO:0006749">
    <property type="term" value="P:glutathione metabolic process"/>
    <property type="evidence" value="ECO:0007669"/>
    <property type="project" value="TreeGrafter"/>
</dbReference>
<dbReference type="PROSITE" id="PS50404">
    <property type="entry name" value="GST_NTER"/>
    <property type="match status" value="1"/>
</dbReference>
<dbReference type="SFLD" id="SFLDG00363">
    <property type="entry name" value="AMPS_(cytGST):_Alpha-__Mu-__Pi"/>
    <property type="match status" value="1"/>
</dbReference>
<evidence type="ECO:0000259" key="4">
    <source>
        <dbReference type="PROSITE" id="PS50404"/>
    </source>
</evidence>
<dbReference type="PANTHER" id="PTHR11571">
    <property type="entry name" value="GLUTATHIONE S-TRANSFERASE"/>
    <property type="match status" value="1"/>
</dbReference>
<dbReference type="PANTHER" id="PTHR11571:SF150">
    <property type="entry name" value="GLUTATHIONE S-TRANSFERASE"/>
    <property type="match status" value="1"/>
</dbReference>
<reference evidence="6 8" key="2">
    <citation type="journal article" date="2013" name="Nature">
        <title>Insights into bilaterian evolution from three spiralian genomes.</title>
        <authorList>
            <person name="Simakov O."/>
            <person name="Marletaz F."/>
            <person name="Cho S.J."/>
            <person name="Edsinger-Gonzales E."/>
            <person name="Havlak P."/>
            <person name="Hellsten U."/>
            <person name="Kuo D.H."/>
            <person name="Larsson T."/>
            <person name="Lv J."/>
            <person name="Arendt D."/>
            <person name="Savage R."/>
            <person name="Osoegawa K."/>
            <person name="de Jong P."/>
            <person name="Grimwood J."/>
            <person name="Chapman J.A."/>
            <person name="Shapiro H."/>
            <person name="Aerts A."/>
            <person name="Otillar R.P."/>
            <person name="Terry A.Y."/>
            <person name="Boore J.L."/>
            <person name="Grigoriev I.V."/>
            <person name="Lindberg D.R."/>
            <person name="Seaver E.C."/>
            <person name="Weisblat D.A."/>
            <person name="Putnam N.H."/>
            <person name="Rokhsar D.S."/>
        </authorList>
    </citation>
    <scope>NUCLEOTIDE SEQUENCE</scope>
    <source>
        <strain evidence="6 8">I ESC-2004</strain>
    </source>
</reference>
<dbReference type="EMBL" id="AMQN01012891">
    <property type="status" value="NOT_ANNOTATED_CDS"/>
    <property type="molecule type" value="Genomic_DNA"/>
</dbReference>
<name>R7TID3_CAPTE</name>
<dbReference type="InterPro" id="IPR040079">
    <property type="entry name" value="Glutathione_S-Trfase"/>
</dbReference>
<protein>
    <recommendedName>
        <fullName evidence="9">Glutathione transferase</fullName>
    </recommendedName>
</protein>
<dbReference type="OrthoDB" id="414243at2759"/>
<reference evidence="7" key="3">
    <citation type="submission" date="2015-06" db="UniProtKB">
        <authorList>
            <consortium name="EnsemblMetazoa"/>
        </authorList>
    </citation>
    <scope>IDENTIFICATION</scope>
</reference>
<evidence type="ECO:0000256" key="2">
    <source>
        <dbReference type="ARBA" id="ARBA00022613"/>
    </source>
</evidence>
<dbReference type="STRING" id="283909.R7TID3"/>
<organism evidence="6">
    <name type="scientific">Capitella teleta</name>
    <name type="common">Polychaete worm</name>
    <dbReference type="NCBI Taxonomy" id="283909"/>
    <lineage>
        <taxon>Eukaryota</taxon>
        <taxon>Metazoa</taxon>
        <taxon>Spiralia</taxon>
        <taxon>Lophotrochozoa</taxon>
        <taxon>Annelida</taxon>
        <taxon>Polychaeta</taxon>
        <taxon>Sedentaria</taxon>
        <taxon>Scolecida</taxon>
        <taxon>Capitellidae</taxon>
        <taxon>Capitella</taxon>
    </lineage>
</organism>
<keyword evidence="8" id="KW-1185">Reference proteome</keyword>
<dbReference type="SUPFAM" id="SSF47616">
    <property type="entry name" value="GST C-terminal domain-like"/>
    <property type="match status" value="1"/>
</dbReference>
<dbReference type="AlphaFoldDB" id="R7TID3"/>
<dbReference type="OMA" id="DIRIEWH"/>
<dbReference type="HOGENOM" id="CLU_039475_1_0_1"/>
<dbReference type="InterPro" id="IPR004046">
    <property type="entry name" value="GST_C"/>
</dbReference>
<dbReference type="Pfam" id="PF14497">
    <property type="entry name" value="GST_C_3"/>
    <property type="match status" value="1"/>
</dbReference>
<evidence type="ECO:0000313" key="8">
    <source>
        <dbReference type="Proteomes" id="UP000014760"/>
    </source>
</evidence>
<dbReference type="EMBL" id="KB309823">
    <property type="protein sequence ID" value="ELT93242.1"/>
    <property type="molecule type" value="Genomic_DNA"/>
</dbReference>
<dbReference type="InterPro" id="IPR004045">
    <property type="entry name" value="Glutathione_S-Trfase_N"/>
</dbReference>
<dbReference type="InterPro" id="IPR036282">
    <property type="entry name" value="Glutathione-S-Trfase_C_sf"/>
</dbReference>
<dbReference type="SFLD" id="SFLDS00019">
    <property type="entry name" value="Glutathione_Transferase_(cytos"/>
    <property type="match status" value="1"/>
</dbReference>
<comment type="function">
    <text evidence="3">S-crystallins are structural components of squids and octopi eye lens. Contains relatively little if any GST activity.</text>
</comment>
<dbReference type="Gene3D" id="3.40.30.10">
    <property type="entry name" value="Glutaredoxin"/>
    <property type="match status" value="1"/>
</dbReference>
<dbReference type="Proteomes" id="UP000014760">
    <property type="component" value="Unassembled WGS sequence"/>
</dbReference>
<dbReference type="Gene3D" id="1.20.1050.10">
    <property type="match status" value="1"/>
</dbReference>
<evidence type="ECO:0000313" key="7">
    <source>
        <dbReference type="EnsemblMetazoa" id="CapteP113596"/>
    </source>
</evidence>
<evidence type="ECO:0000313" key="6">
    <source>
        <dbReference type="EMBL" id="ELT93242.1"/>
    </source>
</evidence>
<gene>
    <name evidence="6" type="ORF">CAPTEDRAFT_113596</name>
</gene>
<dbReference type="CDD" id="cd03039">
    <property type="entry name" value="GST_N_Sigma_like"/>
    <property type="match status" value="1"/>
</dbReference>
<dbReference type="SFLD" id="SFLDG01205">
    <property type="entry name" value="AMPS.1"/>
    <property type="match status" value="1"/>
</dbReference>
<keyword evidence="2" id="KW-0273">Eye lens protein</keyword>
<dbReference type="SUPFAM" id="SSF52833">
    <property type="entry name" value="Thioredoxin-like"/>
    <property type="match status" value="1"/>
</dbReference>
<dbReference type="Pfam" id="PF02798">
    <property type="entry name" value="GST_N"/>
    <property type="match status" value="1"/>
</dbReference>
<dbReference type="EnsemblMetazoa" id="CapteT113596">
    <property type="protein sequence ID" value="CapteP113596"/>
    <property type="gene ID" value="CapteG113596"/>
</dbReference>
<dbReference type="PROSITE" id="PS50405">
    <property type="entry name" value="GST_CTER"/>
    <property type="match status" value="1"/>
</dbReference>
<evidence type="ECO:0000256" key="1">
    <source>
        <dbReference type="ARBA" id="ARBA00007409"/>
    </source>
</evidence>
<feature type="domain" description="GST C-terminal" evidence="5">
    <location>
        <begin position="82"/>
        <end position="208"/>
    </location>
</feature>
<proteinExistence type="inferred from homology"/>
<dbReference type="FunFam" id="3.40.30.10:FF:000035">
    <property type="entry name" value="hematopoietic prostaglandin D synthase"/>
    <property type="match status" value="1"/>
</dbReference>
<dbReference type="InterPro" id="IPR036249">
    <property type="entry name" value="Thioredoxin-like_sf"/>
</dbReference>
<dbReference type="GO" id="GO:0005212">
    <property type="term" value="F:structural constituent of eye lens"/>
    <property type="evidence" value="ECO:0007669"/>
    <property type="project" value="UniProtKB-KW"/>
</dbReference>
<sequence length="208" mass="24419">MAKYRLYYFDSRGRAEYARLIMVVAGVEYEDVRVKREDWPELKKDMPFGQMPVLVIDGKQKLAQSYPIARYLAKKHGLAGKTNEENLRIDMFVDCQEDFNLPLVKFAREQDPIKKAALKKTFEEEIQTKYLAKMEEMLIQNEGGDGWFCGNNITWADLSFLHGTSWPMEVFGMFTPWDDFPKLKAWKQRVSSHPKVAEWLVNRPKTPW</sequence>
<accession>R7TID3</accession>
<comment type="similarity">
    <text evidence="1">Belongs to the GST superfamily.</text>
</comment>